<accession>A0ABP8Y0S7</accession>
<dbReference type="RefSeq" id="WP_345523652.1">
    <property type="nucleotide sequence ID" value="NZ_BAABKM010000004.1"/>
</dbReference>
<reference evidence="2" key="1">
    <citation type="journal article" date="2019" name="Int. J. Syst. Evol. Microbiol.">
        <title>The Global Catalogue of Microorganisms (GCM) 10K type strain sequencing project: providing services to taxonomists for standard genome sequencing and annotation.</title>
        <authorList>
            <consortium name="The Broad Institute Genomics Platform"/>
            <consortium name="The Broad Institute Genome Sequencing Center for Infectious Disease"/>
            <person name="Wu L."/>
            <person name="Ma J."/>
        </authorList>
    </citation>
    <scope>NUCLEOTIDE SEQUENCE [LARGE SCALE GENOMIC DNA]</scope>
    <source>
        <strain evidence="2">JCM 18531</strain>
    </source>
</reference>
<organism evidence="1 2">
    <name type="scientific">Nocardioides conyzicola</name>
    <dbReference type="NCBI Taxonomy" id="1651781"/>
    <lineage>
        <taxon>Bacteria</taxon>
        <taxon>Bacillati</taxon>
        <taxon>Actinomycetota</taxon>
        <taxon>Actinomycetes</taxon>
        <taxon>Propionibacteriales</taxon>
        <taxon>Nocardioidaceae</taxon>
        <taxon>Nocardioides</taxon>
    </lineage>
</organism>
<comment type="caution">
    <text evidence="1">The sequence shown here is derived from an EMBL/GenBank/DDBJ whole genome shotgun (WGS) entry which is preliminary data.</text>
</comment>
<sequence length="54" mass="5968">MAVVIGEIITETVLRPTEPQPAAGGGATPDTDLDLVVRRAVERVLEVLRREWDR</sequence>
<keyword evidence="2" id="KW-1185">Reference proteome</keyword>
<evidence type="ECO:0000313" key="1">
    <source>
        <dbReference type="EMBL" id="GAA4717890.1"/>
    </source>
</evidence>
<dbReference type="EMBL" id="BAABKM010000004">
    <property type="protein sequence ID" value="GAA4717890.1"/>
    <property type="molecule type" value="Genomic_DNA"/>
</dbReference>
<dbReference type="Proteomes" id="UP001499974">
    <property type="component" value="Unassembled WGS sequence"/>
</dbReference>
<name>A0ABP8Y0S7_9ACTN</name>
<protein>
    <submittedName>
        <fullName evidence="1">Uncharacterized protein</fullName>
    </submittedName>
</protein>
<evidence type="ECO:0000313" key="2">
    <source>
        <dbReference type="Proteomes" id="UP001499974"/>
    </source>
</evidence>
<gene>
    <name evidence="1" type="ORF">GCM10023349_42240</name>
</gene>
<proteinExistence type="predicted"/>